<feature type="signal peptide" evidence="7">
    <location>
        <begin position="1"/>
        <end position="21"/>
    </location>
</feature>
<dbReference type="AlphaFoldDB" id="A0A6J1C9P3"/>
<keyword evidence="3" id="KW-0964">Secreted</keyword>
<proteinExistence type="inferred from homology"/>
<dbReference type="InterPro" id="IPR008801">
    <property type="entry name" value="RALF"/>
</dbReference>
<dbReference type="GO" id="GO:0005576">
    <property type="term" value="C:extracellular region"/>
    <property type="evidence" value="ECO:0007669"/>
    <property type="project" value="UniProtKB-SubCell"/>
</dbReference>
<organism evidence="8 9">
    <name type="scientific">Momordica charantia</name>
    <name type="common">Bitter gourd</name>
    <name type="synonym">Balsam pear</name>
    <dbReference type="NCBI Taxonomy" id="3673"/>
    <lineage>
        <taxon>Eukaryota</taxon>
        <taxon>Viridiplantae</taxon>
        <taxon>Streptophyta</taxon>
        <taxon>Embryophyta</taxon>
        <taxon>Tracheophyta</taxon>
        <taxon>Spermatophyta</taxon>
        <taxon>Magnoliopsida</taxon>
        <taxon>eudicotyledons</taxon>
        <taxon>Gunneridae</taxon>
        <taxon>Pentapetalae</taxon>
        <taxon>rosids</taxon>
        <taxon>fabids</taxon>
        <taxon>Cucurbitales</taxon>
        <taxon>Cucurbitaceae</taxon>
        <taxon>Momordiceae</taxon>
        <taxon>Momordica</taxon>
    </lineage>
</organism>
<evidence type="ECO:0000313" key="9">
    <source>
        <dbReference type="RefSeq" id="XP_022138431.1"/>
    </source>
</evidence>
<evidence type="ECO:0000256" key="1">
    <source>
        <dbReference type="ARBA" id="ARBA00004613"/>
    </source>
</evidence>
<dbReference type="OrthoDB" id="1613518at2759"/>
<dbReference type="GO" id="GO:0019722">
    <property type="term" value="P:calcium-mediated signaling"/>
    <property type="evidence" value="ECO:0007669"/>
    <property type="project" value="TreeGrafter"/>
</dbReference>
<sequence>MGAKLCLILLLLAAAAVPHFAGFINDGIPGLGRFYNDDAINFAPGGILAGESRNLLQRGKFLSYAALKKNIIPCGGRGMSYYDCAKRMKANPYRRSCLAITGCARFTD</sequence>
<evidence type="ECO:0000256" key="2">
    <source>
        <dbReference type="ARBA" id="ARBA00009178"/>
    </source>
</evidence>
<dbReference type="RefSeq" id="XP_022138431.1">
    <property type="nucleotide sequence ID" value="XM_022282739.1"/>
</dbReference>
<keyword evidence="5 7" id="KW-0732">Signal</keyword>
<keyword evidence="8" id="KW-1185">Reference proteome</keyword>
<dbReference type="GO" id="GO:0009506">
    <property type="term" value="C:plasmodesma"/>
    <property type="evidence" value="ECO:0007669"/>
    <property type="project" value="TreeGrafter"/>
</dbReference>
<comment type="similarity">
    <text evidence="2">Belongs to the plant rapid alkalinization factor (RALF) family.</text>
</comment>
<evidence type="ECO:0000256" key="3">
    <source>
        <dbReference type="ARBA" id="ARBA00022525"/>
    </source>
</evidence>
<accession>A0A6J1C9P3</accession>
<dbReference type="GO" id="GO:0005179">
    <property type="term" value="F:hormone activity"/>
    <property type="evidence" value="ECO:0007669"/>
    <property type="project" value="UniProtKB-KW"/>
</dbReference>
<comment type="subcellular location">
    <subcellularLocation>
        <location evidence="1">Secreted</location>
    </subcellularLocation>
</comment>
<evidence type="ECO:0000313" key="8">
    <source>
        <dbReference type="Proteomes" id="UP000504603"/>
    </source>
</evidence>
<evidence type="ECO:0000256" key="5">
    <source>
        <dbReference type="ARBA" id="ARBA00022729"/>
    </source>
</evidence>
<feature type="chain" id="PRO_5026816902" evidence="7">
    <location>
        <begin position="22"/>
        <end position="108"/>
    </location>
</feature>
<dbReference type="PANTHER" id="PTHR33136:SF89">
    <property type="entry name" value="PROTEIN RALF-LIKE 19"/>
    <property type="match status" value="1"/>
</dbReference>
<dbReference type="KEGG" id="mcha:111009604"/>
<dbReference type="GeneID" id="111009604"/>
<dbReference type="GO" id="GO:0040008">
    <property type="term" value="P:regulation of growth"/>
    <property type="evidence" value="ECO:0007669"/>
    <property type="project" value="UniProtKB-ARBA"/>
</dbReference>
<protein>
    <submittedName>
        <fullName evidence="9">Protein RALF-like 19</fullName>
    </submittedName>
</protein>
<evidence type="ECO:0000256" key="7">
    <source>
        <dbReference type="SAM" id="SignalP"/>
    </source>
</evidence>
<gene>
    <name evidence="9" type="primary">LOC111009604</name>
</gene>
<dbReference type="PANTHER" id="PTHR33136">
    <property type="entry name" value="RAPID ALKALINIZATION FACTOR-LIKE"/>
    <property type="match status" value="1"/>
</dbReference>
<evidence type="ECO:0000256" key="6">
    <source>
        <dbReference type="ARBA" id="ARBA00023157"/>
    </source>
</evidence>
<reference evidence="9" key="1">
    <citation type="submission" date="2025-08" db="UniProtKB">
        <authorList>
            <consortium name="RefSeq"/>
        </authorList>
    </citation>
    <scope>IDENTIFICATION</scope>
    <source>
        <strain evidence="9">OHB3-1</strain>
    </source>
</reference>
<dbReference type="Proteomes" id="UP000504603">
    <property type="component" value="Unplaced"/>
</dbReference>
<keyword evidence="4" id="KW-0372">Hormone</keyword>
<name>A0A6J1C9P3_MOMCH</name>
<dbReference type="Pfam" id="PF05498">
    <property type="entry name" value="RALF"/>
    <property type="match status" value="1"/>
</dbReference>
<evidence type="ECO:0000256" key="4">
    <source>
        <dbReference type="ARBA" id="ARBA00022702"/>
    </source>
</evidence>
<keyword evidence="6" id="KW-1015">Disulfide bond</keyword>